<dbReference type="InterPro" id="IPR029016">
    <property type="entry name" value="GAF-like_dom_sf"/>
</dbReference>
<dbReference type="AlphaFoldDB" id="A0AA37WVC6"/>
<keyword evidence="1" id="KW-0175">Coiled coil</keyword>
<gene>
    <name evidence="2" type="ORF">GCM10007894_02250</name>
</gene>
<dbReference type="RefSeq" id="WP_095497802.1">
    <property type="nucleotide sequence ID" value="NZ_BSPO01000001.1"/>
</dbReference>
<sequence>MTLSHSEQLEQELNELNQIDEHIVRDYLLANPDFFAHHPELLLSMRLTHPEKGSISLMERQQETMRHRMRQLEEEITNLMTVANHNEHIFRFNSQLCLQLLRCETRKSFITLMQHSLKQEFAIRRVEIVEIDSDNFNAQKVYQKRLLTGQYFGRLSDAENQCLFSAPVGSVALLKLDFSDTQAILAFAHDDPAHFHSRMDSLLLEQLRQQVNYLYPSLR</sequence>
<reference evidence="2 3" key="1">
    <citation type="journal article" date="2014" name="Int. J. Syst. Evol. Microbiol.">
        <title>Complete genome sequence of Corynebacterium casei LMG S-19264T (=DSM 44701T), isolated from a smear-ripened cheese.</title>
        <authorList>
            <consortium name="US DOE Joint Genome Institute (JGI-PGF)"/>
            <person name="Walter F."/>
            <person name="Albersmeier A."/>
            <person name="Kalinowski J."/>
            <person name="Ruckert C."/>
        </authorList>
    </citation>
    <scope>NUCLEOTIDE SEQUENCE [LARGE SCALE GENOMIC DNA]</scope>
    <source>
        <strain evidence="2 3">NBRC 112785</strain>
    </source>
</reference>
<dbReference type="PANTHER" id="PTHR38765">
    <property type="entry name" value="DUF484 DOMAIN-CONTAINING PROTEIN"/>
    <property type="match status" value="1"/>
</dbReference>
<dbReference type="EMBL" id="BSPO01000001">
    <property type="protein sequence ID" value="GLS82248.1"/>
    <property type="molecule type" value="Genomic_DNA"/>
</dbReference>
<dbReference type="Proteomes" id="UP001157439">
    <property type="component" value="Unassembled WGS sequence"/>
</dbReference>
<dbReference type="Gene3D" id="3.30.450.40">
    <property type="match status" value="1"/>
</dbReference>
<keyword evidence="3" id="KW-1185">Reference proteome</keyword>
<proteinExistence type="predicted"/>
<dbReference type="PANTHER" id="PTHR38765:SF1">
    <property type="entry name" value="DUF484 DOMAIN-CONTAINING PROTEIN"/>
    <property type="match status" value="1"/>
</dbReference>
<protein>
    <submittedName>
        <fullName evidence="2">DUF484 domain-containing protein</fullName>
    </submittedName>
</protein>
<dbReference type="InterPro" id="IPR007435">
    <property type="entry name" value="DUF484"/>
</dbReference>
<organism evidence="2 3">
    <name type="scientific">Paraferrimonas haliotis</name>
    <dbReference type="NCBI Taxonomy" id="2013866"/>
    <lineage>
        <taxon>Bacteria</taxon>
        <taxon>Pseudomonadati</taxon>
        <taxon>Pseudomonadota</taxon>
        <taxon>Gammaproteobacteria</taxon>
        <taxon>Alteromonadales</taxon>
        <taxon>Ferrimonadaceae</taxon>
        <taxon>Paraferrimonas</taxon>
    </lineage>
</organism>
<evidence type="ECO:0000313" key="3">
    <source>
        <dbReference type="Proteomes" id="UP001157439"/>
    </source>
</evidence>
<comment type="caution">
    <text evidence="2">The sequence shown here is derived from an EMBL/GenBank/DDBJ whole genome shotgun (WGS) entry which is preliminary data.</text>
</comment>
<accession>A0AA37WVC6</accession>
<evidence type="ECO:0000256" key="1">
    <source>
        <dbReference type="SAM" id="Coils"/>
    </source>
</evidence>
<evidence type="ECO:0000313" key="2">
    <source>
        <dbReference type="EMBL" id="GLS82248.1"/>
    </source>
</evidence>
<name>A0AA37WVC6_9GAMM</name>
<dbReference type="Pfam" id="PF04340">
    <property type="entry name" value="DUF484"/>
    <property type="match status" value="1"/>
</dbReference>
<feature type="coiled-coil region" evidence="1">
    <location>
        <begin position="55"/>
        <end position="82"/>
    </location>
</feature>